<evidence type="ECO:0000256" key="3">
    <source>
        <dbReference type="ARBA" id="ARBA00023157"/>
    </source>
</evidence>
<dbReference type="InterPro" id="IPR003245">
    <property type="entry name" value="Phytocyanin_dom"/>
</dbReference>
<dbReference type="SUPFAM" id="SSF49503">
    <property type="entry name" value="Cupredoxins"/>
    <property type="match status" value="1"/>
</dbReference>
<keyword evidence="3" id="KW-1015">Disulfide bond</keyword>
<dbReference type="Pfam" id="PF02298">
    <property type="entry name" value="Cu_bind_like"/>
    <property type="match status" value="1"/>
</dbReference>
<dbReference type="InterPro" id="IPR028871">
    <property type="entry name" value="BlueCu_1_BS"/>
</dbReference>
<dbReference type="PANTHER" id="PTHR33021">
    <property type="entry name" value="BLUE COPPER PROTEIN"/>
    <property type="match status" value="1"/>
</dbReference>
<dbReference type="GO" id="GO:0046872">
    <property type="term" value="F:metal ion binding"/>
    <property type="evidence" value="ECO:0007669"/>
    <property type="project" value="UniProtKB-KW"/>
</dbReference>
<evidence type="ECO:0000256" key="1">
    <source>
        <dbReference type="ARBA" id="ARBA00022723"/>
    </source>
</evidence>
<dbReference type="PROSITE" id="PS51485">
    <property type="entry name" value="PHYTOCYANIN"/>
    <property type="match status" value="1"/>
</dbReference>
<dbReference type="FunFam" id="2.60.40.420:FF:000013">
    <property type="entry name" value="basic blue protein-like"/>
    <property type="match status" value="1"/>
</dbReference>
<dbReference type="InterPro" id="IPR039391">
    <property type="entry name" value="Phytocyanin-like"/>
</dbReference>
<dbReference type="Gramene" id="QL11p032113:mrna">
    <property type="protein sequence ID" value="QL11p032113:mrna"/>
    <property type="gene ID" value="QL11p032113"/>
</dbReference>
<evidence type="ECO:0000256" key="2">
    <source>
        <dbReference type="ARBA" id="ARBA00023008"/>
    </source>
</evidence>
<keyword evidence="2" id="KW-0186">Copper</keyword>
<evidence type="ECO:0000256" key="5">
    <source>
        <dbReference type="ARBA" id="ARBA00082491"/>
    </source>
</evidence>
<evidence type="ECO:0000259" key="6">
    <source>
        <dbReference type="PROSITE" id="PS51485"/>
    </source>
</evidence>
<sequence>MLLHCENVWAATYAVGEDNGWDFGLDTWPNGKTFRAGDVLVFNYGPGEHDVNSVNQQGYDTCTVSSGAKTYEAGSDRIKLVKGKNYFICSFPGHCTNGMKIAINAFREKDLLVGRQDKGGFLGGSGDYYHACTWYWYIEQNAARAGVIIRNEERLLMVATSQQRPLPSTVLEVEVLAARRAL</sequence>
<dbReference type="Proteomes" id="UP000594261">
    <property type="component" value="Chromosome 11"/>
</dbReference>
<dbReference type="InterPro" id="IPR041844">
    <property type="entry name" value="Plantacyanin"/>
</dbReference>
<feature type="domain" description="Phytocyanin" evidence="6">
    <location>
        <begin position="11"/>
        <end position="107"/>
    </location>
</feature>
<dbReference type="EMBL" id="LRBV02000011">
    <property type="status" value="NOT_ANNOTATED_CDS"/>
    <property type="molecule type" value="Genomic_DNA"/>
</dbReference>
<dbReference type="CDD" id="cd11013">
    <property type="entry name" value="Plantacyanin"/>
    <property type="match status" value="1"/>
</dbReference>
<evidence type="ECO:0000256" key="4">
    <source>
        <dbReference type="ARBA" id="ARBA00071970"/>
    </source>
</evidence>
<reference evidence="7" key="2">
    <citation type="submission" date="2021-01" db="UniProtKB">
        <authorList>
            <consortium name="EnsemblPlants"/>
        </authorList>
    </citation>
    <scope>IDENTIFICATION</scope>
</reference>
<dbReference type="GO" id="GO:0005886">
    <property type="term" value="C:plasma membrane"/>
    <property type="evidence" value="ECO:0007669"/>
    <property type="project" value="TreeGrafter"/>
</dbReference>
<dbReference type="AlphaFoldDB" id="A0A7N2MXB5"/>
<dbReference type="InterPro" id="IPR008972">
    <property type="entry name" value="Cupredoxin"/>
</dbReference>
<dbReference type="Gene3D" id="2.60.40.420">
    <property type="entry name" value="Cupredoxins - blue copper proteins"/>
    <property type="match status" value="1"/>
</dbReference>
<dbReference type="PANTHER" id="PTHR33021:SF193">
    <property type="entry name" value="OS06G0218600 PROTEIN"/>
    <property type="match status" value="1"/>
</dbReference>
<keyword evidence="8" id="KW-1185">Reference proteome</keyword>
<keyword evidence="1" id="KW-0479">Metal-binding</keyword>
<dbReference type="InParanoid" id="A0A7N2MXB5"/>
<evidence type="ECO:0000313" key="7">
    <source>
        <dbReference type="EnsemblPlants" id="QL11p032113:mrna"/>
    </source>
</evidence>
<dbReference type="PROSITE" id="PS00196">
    <property type="entry name" value="COPPER_BLUE"/>
    <property type="match status" value="1"/>
</dbReference>
<protein>
    <recommendedName>
        <fullName evidence="4">Basic blue protein</fullName>
    </recommendedName>
    <alternativeName>
        <fullName evidence="5">Plantacyanin</fullName>
    </alternativeName>
</protein>
<evidence type="ECO:0000313" key="8">
    <source>
        <dbReference type="Proteomes" id="UP000594261"/>
    </source>
</evidence>
<accession>A0A7N2MXB5</accession>
<reference evidence="7 8" key="1">
    <citation type="journal article" date="2016" name="G3 (Bethesda)">
        <title>First Draft Assembly and Annotation of the Genome of a California Endemic Oak Quercus lobata Nee (Fagaceae).</title>
        <authorList>
            <person name="Sork V.L."/>
            <person name="Fitz-Gibbon S.T."/>
            <person name="Puiu D."/>
            <person name="Crepeau M."/>
            <person name="Gugger P.F."/>
            <person name="Sherman R."/>
            <person name="Stevens K."/>
            <person name="Langley C.H."/>
            <person name="Pellegrini M."/>
            <person name="Salzberg S.L."/>
        </authorList>
    </citation>
    <scope>NUCLEOTIDE SEQUENCE [LARGE SCALE GENOMIC DNA]</scope>
    <source>
        <strain evidence="7 8">cv. SW786</strain>
    </source>
</reference>
<name>A0A7N2MXB5_QUELO</name>
<dbReference type="EnsemblPlants" id="QL11p032113:mrna">
    <property type="protein sequence ID" value="QL11p032113:mrna"/>
    <property type="gene ID" value="QL11p032113"/>
</dbReference>
<dbReference type="GO" id="GO:0009055">
    <property type="term" value="F:electron transfer activity"/>
    <property type="evidence" value="ECO:0007669"/>
    <property type="project" value="InterPro"/>
</dbReference>
<proteinExistence type="predicted"/>
<organism evidence="7 8">
    <name type="scientific">Quercus lobata</name>
    <name type="common">Valley oak</name>
    <dbReference type="NCBI Taxonomy" id="97700"/>
    <lineage>
        <taxon>Eukaryota</taxon>
        <taxon>Viridiplantae</taxon>
        <taxon>Streptophyta</taxon>
        <taxon>Embryophyta</taxon>
        <taxon>Tracheophyta</taxon>
        <taxon>Spermatophyta</taxon>
        <taxon>Magnoliopsida</taxon>
        <taxon>eudicotyledons</taxon>
        <taxon>Gunneridae</taxon>
        <taxon>Pentapetalae</taxon>
        <taxon>rosids</taxon>
        <taxon>fabids</taxon>
        <taxon>Fagales</taxon>
        <taxon>Fagaceae</taxon>
        <taxon>Quercus</taxon>
    </lineage>
</organism>